<keyword evidence="2" id="KW-0732">Signal</keyword>
<feature type="signal peptide" evidence="2">
    <location>
        <begin position="1"/>
        <end position="17"/>
    </location>
</feature>
<name>A0AAE0C3X6_9CHLO</name>
<dbReference type="PANTHER" id="PTHR19862">
    <property type="entry name" value="WD REPEAT-CONTAINING PROTEIN 48"/>
    <property type="match status" value="1"/>
</dbReference>
<dbReference type="InterPro" id="IPR002048">
    <property type="entry name" value="EF_hand_dom"/>
</dbReference>
<dbReference type="InterPro" id="IPR018247">
    <property type="entry name" value="EF_Hand_1_Ca_BS"/>
</dbReference>
<gene>
    <name evidence="4" type="ORF">CYMTET_43600</name>
</gene>
<feature type="domain" description="EF-hand" evidence="3">
    <location>
        <begin position="24"/>
        <end position="59"/>
    </location>
</feature>
<evidence type="ECO:0000256" key="2">
    <source>
        <dbReference type="SAM" id="SignalP"/>
    </source>
</evidence>
<dbReference type="PROSITE" id="PS00018">
    <property type="entry name" value="EF_HAND_1"/>
    <property type="match status" value="1"/>
</dbReference>
<organism evidence="4 5">
    <name type="scientific">Cymbomonas tetramitiformis</name>
    <dbReference type="NCBI Taxonomy" id="36881"/>
    <lineage>
        <taxon>Eukaryota</taxon>
        <taxon>Viridiplantae</taxon>
        <taxon>Chlorophyta</taxon>
        <taxon>Pyramimonadophyceae</taxon>
        <taxon>Pyramimonadales</taxon>
        <taxon>Pyramimonadaceae</taxon>
        <taxon>Cymbomonas</taxon>
    </lineage>
</organism>
<dbReference type="SMART" id="SM00710">
    <property type="entry name" value="PbH1"/>
    <property type="match status" value="5"/>
</dbReference>
<dbReference type="Proteomes" id="UP001190700">
    <property type="component" value="Unassembled WGS sequence"/>
</dbReference>
<evidence type="ECO:0000259" key="3">
    <source>
        <dbReference type="PROSITE" id="PS50222"/>
    </source>
</evidence>
<dbReference type="GO" id="GO:0000724">
    <property type="term" value="P:double-strand break repair via homologous recombination"/>
    <property type="evidence" value="ECO:0007669"/>
    <property type="project" value="TreeGrafter"/>
</dbReference>
<dbReference type="GO" id="GO:0043130">
    <property type="term" value="F:ubiquitin binding"/>
    <property type="evidence" value="ECO:0007669"/>
    <property type="project" value="TreeGrafter"/>
</dbReference>
<dbReference type="AlphaFoldDB" id="A0AAE0C3X6"/>
<dbReference type="GO" id="GO:0005509">
    <property type="term" value="F:calcium ion binding"/>
    <property type="evidence" value="ECO:0007669"/>
    <property type="project" value="InterPro"/>
</dbReference>
<sequence>MWWIAVSLTLVLVRVHATLPDIAYEEKLMNTQFDEMDVDGDGCVSRIEFFQHNKFQKASDLRNEKLLEDSSVLDTFSKGSSKFGRGGVEEKDSQVPWNHEYTTRIQRLADARLVAGTAAELRDSEASSRPTLPMSKLFLNWRNQTFALKVVGTAGAASASDSAHKQRASVSSSIVRSGVPSELRSELFTGNQGNIKDEEEVEFVVEWADLSNSSRQREIQGDTQTVSGQPMIDDPGDEVFRVRQLLDCDDDYGCGYTILDGDTTCSTAGLIWGGYASLENNSPRTCCEYCRTTYPETTATDYWIDRDWCSCYQTCSSPFRCVSRLCEGTYGGLVVTLKLHGSPPNSFPSPPVSDFPPPAMPSPPPMPPAPPLQTCCNETIANISNPNAIYAAELLSQALSTESIQLIVLGSAVSLEQESLPSIARPLNITGQCEGAPCELSGQRVFRIFALESGVTVVLRALALRFGFSSSNGGALYLAPYSSALLYECIVESSTALSGGAIYCDSNSSLVLNACFLHGNKAQGTGGLNGGGAVYAVGSSFLAVSNGSLFSNNYALRNGGSIYLLKESVLEMHNTTVNSSYAEEENGGAVALYYSNARIAESRLTKNSAGSMGGALCCTTKCSVTLADSVVAENLSQDSGGGLAGLTTGVILSVGPATQVVNNTANNSRGGGIYVYNEGSVHVFGSVVQYNQAPYGGGIYGHENTVLLLDAGTMVADNQAKVGGGVKVSRKSSLMLEDGSLVQHNIADENGGGIAMHEADIRLEVADFSAIDHNIAGGTGGGINAQYNRSTILISNGSSVSHNSAGVDGGAILIASGVMSMIHLCKLYNNAAGGNGGGVLSLGRINATVEHSSLENNTCGADGAVIYSNSITLLDVQNSTIIGNVAGFGINPPGWLVPVIL</sequence>
<keyword evidence="5" id="KW-1185">Reference proteome</keyword>
<proteinExistence type="predicted"/>
<dbReference type="EMBL" id="LGRX02029393">
    <property type="protein sequence ID" value="KAK3246882.1"/>
    <property type="molecule type" value="Genomic_DNA"/>
</dbReference>
<comment type="caution">
    <text evidence="4">The sequence shown here is derived from an EMBL/GenBank/DDBJ whole genome shotgun (WGS) entry which is preliminary data.</text>
</comment>
<evidence type="ECO:0000313" key="5">
    <source>
        <dbReference type="Proteomes" id="UP001190700"/>
    </source>
</evidence>
<feature type="compositionally biased region" description="Pro residues" evidence="1">
    <location>
        <begin position="345"/>
        <end position="364"/>
    </location>
</feature>
<dbReference type="PANTHER" id="PTHR19862:SF14">
    <property type="entry name" value="WD REPEAT-CONTAINING PROTEIN 48"/>
    <property type="match status" value="1"/>
</dbReference>
<dbReference type="InterPro" id="IPR006626">
    <property type="entry name" value="PbH1"/>
</dbReference>
<feature type="chain" id="PRO_5041915031" description="EF-hand domain-containing protein" evidence="2">
    <location>
        <begin position="18"/>
        <end position="901"/>
    </location>
</feature>
<reference evidence="4 5" key="1">
    <citation type="journal article" date="2015" name="Genome Biol. Evol.">
        <title>Comparative Genomics of a Bacterivorous Green Alga Reveals Evolutionary Causalities and Consequences of Phago-Mixotrophic Mode of Nutrition.</title>
        <authorList>
            <person name="Burns J.A."/>
            <person name="Paasch A."/>
            <person name="Narechania A."/>
            <person name="Kim E."/>
        </authorList>
    </citation>
    <scope>NUCLEOTIDE SEQUENCE [LARGE SCALE GENOMIC DNA]</scope>
    <source>
        <strain evidence="4 5">PLY_AMNH</strain>
    </source>
</reference>
<evidence type="ECO:0000313" key="4">
    <source>
        <dbReference type="EMBL" id="KAK3246882.1"/>
    </source>
</evidence>
<protein>
    <recommendedName>
        <fullName evidence="3">EF-hand domain-containing protein</fullName>
    </recommendedName>
</protein>
<dbReference type="InterPro" id="IPR011050">
    <property type="entry name" value="Pectin_lyase_fold/virulence"/>
</dbReference>
<accession>A0AAE0C3X6</accession>
<dbReference type="InterPro" id="IPR051246">
    <property type="entry name" value="WDR48"/>
</dbReference>
<dbReference type="SUPFAM" id="SSF51126">
    <property type="entry name" value="Pectin lyase-like"/>
    <property type="match status" value="1"/>
</dbReference>
<feature type="region of interest" description="Disordered" evidence="1">
    <location>
        <begin position="344"/>
        <end position="364"/>
    </location>
</feature>
<evidence type="ECO:0000256" key="1">
    <source>
        <dbReference type="SAM" id="MobiDB-lite"/>
    </source>
</evidence>
<dbReference type="PROSITE" id="PS50222">
    <property type="entry name" value="EF_HAND_2"/>
    <property type="match status" value="1"/>
</dbReference>